<name>A0A1F5E670_9BACT</name>
<dbReference type="SUPFAM" id="SSF88723">
    <property type="entry name" value="PIN domain-like"/>
    <property type="match status" value="1"/>
</dbReference>
<keyword evidence="8" id="KW-0800">Toxin</keyword>
<evidence type="ECO:0000313" key="11">
    <source>
        <dbReference type="Proteomes" id="UP000177006"/>
    </source>
</evidence>
<comment type="cofactor">
    <cofactor evidence="1 8">
        <name>Mg(2+)</name>
        <dbReference type="ChEBI" id="CHEBI:18420"/>
    </cofactor>
</comment>
<dbReference type="InterPro" id="IPR002716">
    <property type="entry name" value="PIN_dom"/>
</dbReference>
<accession>A0A1F5E670</accession>
<dbReference type="STRING" id="1797457.A2160_04790"/>
<dbReference type="EMBL" id="MEZK01000017">
    <property type="protein sequence ID" value="OGD62754.1"/>
    <property type="molecule type" value="Genomic_DNA"/>
</dbReference>
<dbReference type="CDD" id="cd18741">
    <property type="entry name" value="PIN_VapC4-5_FitB-like"/>
    <property type="match status" value="1"/>
</dbReference>
<comment type="similarity">
    <text evidence="7 8">Belongs to the PINc/VapC protein family.</text>
</comment>
<gene>
    <name evidence="8" type="primary">vapC</name>
    <name evidence="10" type="ORF">A2160_04790</name>
</gene>
<dbReference type="Pfam" id="PF01850">
    <property type="entry name" value="PIN"/>
    <property type="match status" value="1"/>
</dbReference>
<dbReference type="EC" id="3.1.-.-" evidence="8"/>
<feature type="binding site" evidence="8">
    <location>
        <position position="90"/>
    </location>
    <ligand>
        <name>Mg(2+)</name>
        <dbReference type="ChEBI" id="CHEBI:18420"/>
    </ligand>
</feature>
<protein>
    <recommendedName>
        <fullName evidence="8">Ribonuclease VapC</fullName>
        <shortName evidence="8">RNase VapC</shortName>
        <ecNumber evidence="8">3.1.-.-</ecNumber>
    </recommendedName>
    <alternativeName>
        <fullName evidence="8">Toxin VapC</fullName>
    </alternativeName>
</protein>
<dbReference type="PANTHER" id="PTHR33653:SF1">
    <property type="entry name" value="RIBONUCLEASE VAPC2"/>
    <property type="match status" value="1"/>
</dbReference>
<dbReference type="PANTHER" id="PTHR33653">
    <property type="entry name" value="RIBONUCLEASE VAPC2"/>
    <property type="match status" value="1"/>
</dbReference>
<proteinExistence type="inferred from homology"/>
<keyword evidence="3 8" id="KW-0540">Nuclease</keyword>
<evidence type="ECO:0000256" key="2">
    <source>
        <dbReference type="ARBA" id="ARBA00022649"/>
    </source>
</evidence>
<comment type="function">
    <text evidence="8">Toxic component of a toxin-antitoxin (TA) system. An RNase.</text>
</comment>
<dbReference type="InterPro" id="IPR029060">
    <property type="entry name" value="PIN-like_dom_sf"/>
</dbReference>
<reference evidence="10 11" key="1">
    <citation type="journal article" date="2016" name="Nat. Commun.">
        <title>Thousands of microbial genomes shed light on interconnected biogeochemical processes in an aquifer system.</title>
        <authorList>
            <person name="Anantharaman K."/>
            <person name="Brown C.T."/>
            <person name="Hug L.A."/>
            <person name="Sharon I."/>
            <person name="Castelle C.J."/>
            <person name="Probst A.J."/>
            <person name="Thomas B.C."/>
            <person name="Singh A."/>
            <person name="Wilkins M.J."/>
            <person name="Karaoz U."/>
            <person name="Brodie E.L."/>
            <person name="Williams K.H."/>
            <person name="Hubbard S.S."/>
            <person name="Banfield J.F."/>
        </authorList>
    </citation>
    <scope>NUCLEOTIDE SEQUENCE [LARGE SCALE GENOMIC DNA]</scope>
</reference>
<dbReference type="Gene3D" id="3.40.50.1010">
    <property type="entry name" value="5'-nuclease"/>
    <property type="match status" value="1"/>
</dbReference>
<evidence type="ECO:0000256" key="5">
    <source>
        <dbReference type="ARBA" id="ARBA00022801"/>
    </source>
</evidence>
<feature type="binding site" evidence="8">
    <location>
        <position position="6"/>
    </location>
    <ligand>
        <name>Mg(2+)</name>
        <dbReference type="ChEBI" id="CHEBI:18420"/>
    </ligand>
</feature>
<keyword evidence="2 8" id="KW-1277">Toxin-antitoxin system</keyword>
<keyword evidence="6 8" id="KW-0460">Magnesium</keyword>
<dbReference type="InterPro" id="IPR022907">
    <property type="entry name" value="VapC_family"/>
</dbReference>
<evidence type="ECO:0000256" key="4">
    <source>
        <dbReference type="ARBA" id="ARBA00022723"/>
    </source>
</evidence>
<evidence type="ECO:0000256" key="8">
    <source>
        <dbReference type="HAMAP-Rule" id="MF_00265"/>
    </source>
</evidence>
<dbReference type="InterPro" id="IPR050556">
    <property type="entry name" value="Type_II_TA_system_RNase"/>
</dbReference>
<dbReference type="GO" id="GO:0090729">
    <property type="term" value="F:toxin activity"/>
    <property type="evidence" value="ECO:0007669"/>
    <property type="project" value="UniProtKB-KW"/>
</dbReference>
<dbReference type="Proteomes" id="UP000177006">
    <property type="component" value="Unassembled WGS sequence"/>
</dbReference>
<sequence>MNKLLDTNILIDYFRGDKRTRKYLEMQPMLVSSPIILAELIQGARNKQELKTLQTFQGKIYLIPFSPTLGQKMLELMKTYSFSHGLQIPDALIAATALEEKLTLVTGNVKHFNFIKGLQIVDWQQEKKLKSSA</sequence>
<dbReference type="GO" id="GO:0016787">
    <property type="term" value="F:hydrolase activity"/>
    <property type="evidence" value="ECO:0007669"/>
    <property type="project" value="UniProtKB-KW"/>
</dbReference>
<evidence type="ECO:0000256" key="1">
    <source>
        <dbReference type="ARBA" id="ARBA00001946"/>
    </source>
</evidence>
<dbReference type="GO" id="GO:0000287">
    <property type="term" value="F:magnesium ion binding"/>
    <property type="evidence" value="ECO:0007669"/>
    <property type="project" value="UniProtKB-UniRule"/>
</dbReference>
<organism evidence="10 11">
    <name type="scientific">Candidatus Beckwithbacteria bacterium RBG_13_42_9</name>
    <dbReference type="NCBI Taxonomy" id="1797457"/>
    <lineage>
        <taxon>Bacteria</taxon>
        <taxon>Candidatus Beckwithiibacteriota</taxon>
    </lineage>
</organism>
<evidence type="ECO:0000256" key="6">
    <source>
        <dbReference type="ARBA" id="ARBA00022842"/>
    </source>
</evidence>
<dbReference type="AlphaFoldDB" id="A0A1F5E670"/>
<evidence type="ECO:0000313" key="10">
    <source>
        <dbReference type="EMBL" id="OGD62754.1"/>
    </source>
</evidence>
<evidence type="ECO:0000256" key="3">
    <source>
        <dbReference type="ARBA" id="ARBA00022722"/>
    </source>
</evidence>
<evidence type="ECO:0000256" key="7">
    <source>
        <dbReference type="ARBA" id="ARBA00038093"/>
    </source>
</evidence>
<dbReference type="HAMAP" id="MF_00265">
    <property type="entry name" value="VapC_Nob1"/>
    <property type="match status" value="1"/>
</dbReference>
<comment type="caution">
    <text evidence="10">The sequence shown here is derived from an EMBL/GenBank/DDBJ whole genome shotgun (WGS) entry which is preliminary data.</text>
</comment>
<keyword evidence="4 8" id="KW-0479">Metal-binding</keyword>
<keyword evidence="5 8" id="KW-0378">Hydrolase</keyword>
<feature type="domain" description="PIN" evidence="9">
    <location>
        <begin position="4"/>
        <end position="108"/>
    </location>
</feature>
<evidence type="ECO:0000259" key="9">
    <source>
        <dbReference type="Pfam" id="PF01850"/>
    </source>
</evidence>
<dbReference type="GO" id="GO:0004540">
    <property type="term" value="F:RNA nuclease activity"/>
    <property type="evidence" value="ECO:0007669"/>
    <property type="project" value="InterPro"/>
</dbReference>